<dbReference type="InterPro" id="IPR010255">
    <property type="entry name" value="Haem_peroxidase_sf"/>
</dbReference>
<dbReference type="AlphaFoldDB" id="G4TAA5"/>
<dbReference type="GO" id="GO:0020037">
    <property type="term" value="F:heme binding"/>
    <property type="evidence" value="ECO:0007669"/>
    <property type="project" value="InterPro"/>
</dbReference>
<dbReference type="InterPro" id="IPR037120">
    <property type="entry name" value="Haem_peroxidase_sf_animal"/>
</dbReference>
<dbReference type="Gene3D" id="1.10.640.10">
    <property type="entry name" value="Haem peroxidase domain superfamily, animal type"/>
    <property type="match status" value="1"/>
</dbReference>
<sequence>MSVTPPSPTPTVTSRVGEVLYATLNDSFDTAIHAVDEIYTANATMPGARDVDEDYDNGPQSPIAKSLYGAKNELNRWRGKSPPLPSFEIVSGLVDAGLNKGSIDDRKLLLEAALSTMSSLPKGALSDTLNRKTVALLYRDLPHPPPTFINNQYAWRQPDGSHNNPANPDLGKAGMPYARNVQSHTPMPMSEQPDPGLIFDSLLRRDRFRPHPAGNSALLFGFATLVIHTCFRTNHGDWTINDTSSYVDLSPLYGNSLEGQLKLRRQDGTGKMWNDVFAEDRLLFLPPISCALLVLFCRNHNYIAQKLLEINEKGRWKCPPPDDEQARMTQDDEIFNIARLINCGHFAGIVFSDYLAGILGLSHDANPWSLDPFSEIRNEDHTIVERGCGNANSVEFNLLYRWHATLSEPDVAWVERIFASSFAGKSAEEITIRDFNQVTENLREASRRDIKTWTFAGLHRGEDGKFHDSDIAKILMDATSHPAGAFGARHTPGIMRTIEIMTIQMARKWGVCTLNEFRKSLGLKPYTTFQEWNPDPAIWMPAQALYEQVDRLELYVGLQAEDTKKPGPGAGLCPGYTISRAILADAIALTRGDRFYTYDFTPSTYTSWGYKDCQRDPTNPGAGSVLGPLFLRTLPNNYRPDSVFTWFPMLTPEATRKNLTRLGKADKYTFERPGELSMIKSVEDVGAVMDYTTGRGSRVVRSVYGPKAREIMDGGGYFVLLDDVRADMHRRAIQQAIFHNVEHTGPIARAIESKMRALIHHKSFELVKGKTKCIDIVKDVVNLAPIHWIADALGLPLKTHDHMKGTIFEQQADQIFKDIYSYIFHEIDPSLLVNFRGIVKKHVSFMMRYIEPQVQDSNGIIPSVAAIKDAIVGIWVDRRGDCGRFYDSMVANGFSRTDVMNDVLALAVLATVELSHLLVHVINFYLEEENKEYRDRITAAAFGDETVTAAELEGYVREAIRLDPVTVGVMREITTGTLSQASGQPLQANERIFVSLKKAMVNEDLYPHPKSVDLHRSKEQKLLLGDGTSKLLGEDYILDVGAHVLKAVFSLKNLRRAPGPSGTLRRYVQDHNGTKQYFYLDQKQKISPWPTSMLLQYDQV</sequence>
<accession>G4TAA5</accession>
<keyword evidence="5 6" id="KW-0408">Iron</keyword>
<evidence type="ECO:0000256" key="1">
    <source>
        <dbReference type="ARBA" id="ARBA00022617"/>
    </source>
</evidence>
<dbReference type="GO" id="GO:0005506">
    <property type="term" value="F:iron ion binding"/>
    <property type="evidence" value="ECO:0007669"/>
    <property type="project" value="InterPro"/>
</dbReference>
<proteinExistence type="predicted"/>
<dbReference type="Gene3D" id="1.10.630.10">
    <property type="entry name" value="Cytochrome P450"/>
    <property type="match status" value="1"/>
</dbReference>
<dbReference type="GO" id="GO:0016705">
    <property type="term" value="F:oxidoreductase activity, acting on paired donors, with incorporation or reduction of molecular oxygen"/>
    <property type="evidence" value="ECO:0007669"/>
    <property type="project" value="InterPro"/>
</dbReference>
<dbReference type="PROSITE" id="PS50292">
    <property type="entry name" value="PEROXIDASE_3"/>
    <property type="match status" value="1"/>
</dbReference>
<protein>
    <submittedName>
        <fullName evidence="7">Related to linoleate diol synthase</fullName>
    </submittedName>
</protein>
<dbReference type="InParanoid" id="G4TAA5"/>
<dbReference type="InterPro" id="IPR036396">
    <property type="entry name" value="Cyt_P450_sf"/>
</dbReference>
<dbReference type="OMA" id="RHYTIDY"/>
<dbReference type="SUPFAM" id="SSF48264">
    <property type="entry name" value="Cytochrome P450"/>
    <property type="match status" value="1"/>
</dbReference>
<dbReference type="SUPFAM" id="SSF48113">
    <property type="entry name" value="Heme-dependent peroxidases"/>
    <property type="match status" value="1"/>
</dbReference>
<dbReference type="OrthoDB" id="823504at2759"/>
<dbReference type="GO" id="GO:0006631">
    <property type="term" value="P:fatty acid metabolic process"/>
    <property type="evidence" value="ECO:0007669"/>
    <property type="project" value="UniProtKB-ARBA"/>
</dbReference>
<evidence type="ECO:0000256" key="4">
    <source>
        <dbReference type="ARBA" id="ARBA00023002"/>
    </source>
</evidence>
<keyword evidence="1 6" id="KW-0349">Heme</keyword>
<evidence type="ECO:0000256" key="5">
    <source>
        <dbReference type="ARBA" id="ARBA00023004"/>
    </source>
</evidence>
<dbReference type="InterPro" id="IPR050783">
    <property type="entry name" value="Oxylipin_biosynth_metab"/>
</dbReference>
<evidence type="ECO:0000313" key="7">
    <source>
        <dbReference type="EMBL" id="CCA68213.1"/>
    </source>
</evidence>
<dbReference type="GO" id="GO:0004497">
    <property type="term" value="F:monooxygenase activity"/>
    <property type="evidence" value="ECO:0007669"/>
    <property type="project" value="InterPro"/>
</dbReference>
<keyword evidence="4" id="KW-0560">Oxidoreductase</keyword>
<dbReference type="HOGENOM" id="CLU_002329_0_0_1"/>
<evidence type="ECO:0000256" key="3">
    <source>
        <dbReference type="ARBA" id="ARBA00022964"/>
    </source>
</evidence>
<dbReference type="Proteomes" id="UP000007148">
    <property type="component" value="Unassembled WGS sequence"/>
</dbReference>
<dbReference type="GO" id="GO:0051213">
    <property type="term" value="F:dioxygenase activity"/>
    <property type="evidence" value="ECO:0007669"/>
    <property type="project" value="UniProtKB-KW"/>
</dbReference>
<dbReference type="STRING" id="1109443.G4TAA5"/>
<evidence type="ECO:0000313" key="8">
    <source>
        <dbReference type="Proteomes" id="UP000007148"/>
    </source>
</evidence>
<dbReference type="PANTHER" id="PTHR11903">
    <property type="entry name" value="PROSTAGLANDIN G/H SYNTHASE"/>
    <property type="match status" value="1"/>
</dbReference>
<dbReference type="InterPro" id="IPR034812">
    <property type="entry name" value="Ppo-like_N"/>
</dbReference>
<dbReference type="CDD" id="cd09817">
    <property type="entry name" value="linoleate_diol_synthase_like"/>
    <property type="match status" value="1"/>
</dbReference>
<evidence type="ECO:0000256" key="2">
    <source>
        <dbReference type="ARBA" id="ARBA00022723"/>
    </source>
</evidence>
<reference evidence="7 8" key="1">
    <citation type="journal article" date="2011" name="PLoS Pathog.">
        <title>Endophytic Life Strategies Decoded by Genome and Transcriptome Analyses of the Mutualistic Root Symbiont Piriformospora indica.</title>
        <authorList>
            <person name="Zuccaro A."/>
            <person name="Lahrmann U."/>
            <person name="Guldener U."/>
            <person name="Langen G."/>
            <person name="Pfiffi S."/>
            <person name="Biedenkopf D."/>
            <person name="Wong P."/>
            <person name="Samans B."/>
            <person name="Grimm C."/>
            <person name="Basiewicz M."/>
            <person name="Murat C."/>
            <person name="Martin F."/>
            <person name="Kogel K.H."/>
        </authorList>
    </citation>
    <scope>NUCLEOTIDE SEQUENCE [LARGE SCALE GENOMIC DNA]</scope>
    <source>
        <strain evidence="7 8">DSM 11827</strain>
    </source>
</reference>
<keyword evidence="2 6" id="KW-0479">Metal-binding</keyword>
<dbReference type="InterPro" id="IPR019791">
    <property type="entry name" value="Haem_peroxidase_animal"/>
</dbReference>
<gene>
    <name evidence="7" type="ORF">PIIN_02079</name>
</gene>
<dbReference type="PANTHER" id="PTHR11903:SF37">
    <property type="entry name" value="PSI-PRODUCING OXYGENASE A"/>
    <property type="match status" value="1"/>
</dbReference>
<dbReference type="Pfam" id="PF03098">
    <property type="entry name" value="An_peroxidase"/>
    <property type="match status" value="1"/>
</dbReference>
<evidence type="ECO:0000256" key="6">
    <source>
        <dbReference type="PIRSR" id="PIRSR619791-2"/>
    </source>
</evidence>
<dbReference type="GO" id="GO:0004601">
    <property type="term" value="F:peroxidase activity"/>
    <property type="evidence" value="ECO:0007669"/>
    <property type="project" value="InterPro"/>
</dbReference>
<keyword evidence="3" id="KW-0223">Dioxygenase</keyword>
<dbReference type="eggNOG" id="KOG2408">
    <property type="taxonomic scope" value="Eukaryota"/>
</dbReference>
<dbReference type="EMBL" id="CAFZ01000028">
    <property type="protein sequence ID" value="CCA68213.1"/>
    <property type="molecule type" value="Genomic_DNA"/>
</dbReference>
<name>G4TAA5_SERID</name>
<organism evidence="7 8">
    <name type="scientific">Serendipita indica (strain DSM 11827)</name>
    <name type="common">Root endophyte fungus</name>
    <name type="synonym">Piriformospora indica</name>
    <dbReference type="NCBI Taxonomy" id="1109443"/>
    <lineage>
        <taxon>Eukaryota</taxon>
        <taxon>Fungi</taxon>
        <taxon>Dikarya</taxon>
        <taxon>Basidiomycota</taxon>
        <taxon>Agaricomycotina</taxon>
        <taxon>Agaricomycetes</taxon>
        <taxon>Sebacinales</taxon>
        <taxon>Serendipitaceae</taxon>
        <taxon>Serendipita</taxon>
    </lineage>
</organism>
<dbReference type="GO" id="GO:0006979">
    <property type="term" value="P:response to oxidative stress"/>
    <property type="evidence" value="ECO:0007669"/>
    <property type="project" value="InterPro"/>
</dbReference>
<keyword evidence="8" id="KW-1185">Reference proteome</keyword>
<feature type="binding site" description="axial binding residue" evidence="6">
    <location>
        <position position="403"/>
    </location>
    <ligand>
        <name>heme b</name>
        <dbReference type="ChEBI" id="CHEBI:60344"/>
    </ligand>
    <ligandPart>
        <name>Fe</name>
        <dbReference type="ChEBI" id="CHEBI:18248"/>
    </ligandPart>
</feature>
<comment type="caution">
    <text evidence="7">The sequence shown here is derived from an EMBL/GenBank/DDBJ whole genome shotgun (WGS) entry which is preliminary data.</text>
</comment>